<accession>A0A853A6J2</accession>
<evidence type="ECO:0000313" key="3">
    <source>
        <dbReference type="EMBL" id="NYI08464.1"/>
    </source>
</evidence>
<dbReference type="InterPro" id="IPR011990">
    <property type="entry name" value="TPR-like_helical_dom_sf"/>
</dbReference>
<dbReference type="RefSeq" id="WP_312892887.1">
    <property type="nucleotide sequence ID" value="NZ_JACBZD010000002.1"/>
</dbReference>
<evidence type="ECO:0000256" key="1">
    <source>
        <dbReference type="SAM" id="MobiDB-lite"/>
    </source>
</evidence>
<feature type="region of interest" description="Disordered" evidence="1">
    <location>
        <begin position="146"/>
        <end position="171"/>
    </location>
</feature>
<keyword evidence="2" id="KW-0812">Transmembrane</keyword>
<gene>
    <name evidence="3" type="ORF">FHU37_005493</name>
</gene>
<name>A0A853A6J2_9ACTN</name>
<dbReference type="Proteomes" id="UP000567795">
    <property type="component" value="Unassembled WGS sequence"/>
</dbReference>
<dbReference type="EMBL" id="JACBZD010000002">
    <property type="protein sequence ID" value="NYI08464.1"/>
    <property type="molecule type" value="Genomic_DNA"/>
</dbReference>
<dbReference type="AlphaFoldDB" id="A0A853A6J2"/>
<dbReference type="SUPFAM" id="SSF48452">
    <property type="entry name" value="TPR-like"/>
    <property type="match status" value="1"/>
</dbReference>
<evidence type="ECO:0000256" key="2">
    <source>
        <dbReference type="SAM" id="Phobius"/>
    </source>
</evidence>
<organism evidence="3 4">
    <name type="scientific">Allostreptomyces psammosilenae</name>
    <dbReference type="NCBI Taxonomy" id="1892865"/>
    <lineage>
        <taxon>Bacteria</taxon>
        <taxon>Bacillati</taxon>
        <taxon>Actinomycetota</taxon>
        <taxon>Actinomycetes</taxon>
        <taxon>Kitasatosporales</taxon>
        <taxon>Streptomycetaceae</taxon>
        <taxon>Allostreptomyces</taxon>
    </lineage>
</organism>
<keyword evidence="4" id="KW-1185">Reference proteome</keyword>
<feature type="compositionally biased region" description="Low complexity" evidence="1">
    <location>
        <begin position="146"/>
        <end position="162"/>
    </location>
</feature>
<keyword evidence="2" id="KW-1133">Transmembrane helix</keyword>
<comment type="caution">
    <text evidence="3">The sequence shown here is derived from an EMBL/GenBank/DDBJ whole genome shotgun (WGS) entry which is preliminary data.</text>
</comment>
<sequence length="171" mass="18518">MRGKGVFLVLAAVLVFYFALVGSRGVMLLRHGTPVTVLLGVAVLVMPGIGVWFLWKTYRFGQRSEALVRELAAEGGLPSDDLPRTPSGRVERAVAERIFLERKAETEAAPQDWRTWFRLAVAYRDAGDTPRARHAMQRAIRLHDAAGAAGAPAGERGGPDAAGRTRDGRAA</sequence>
<dbReference type="Gene3D" id="1.25.40.10">
    <property type="entry name" value="Tetratricopeptide repeat domain"/>
    <property type="match status" value="1"/>
</dbReference>
<reference evidence="3 4" key="1">
    <citation type="submission" date="2020-07" db="EMBL/GenBank/DDBJ databases">
        <title>Sequencing the genomes of 1000 actinobacteria strains.</title>
        <authorList>
            <person name="Klenk H.-P."/>
        </authorList>
    </citation>
    <scope>NUCLEOTIDE SEQUENCE [LARGE SCALE GENOMIC DNA]</scope>
    <source>
        <strain evidence="3 4">DSM 42178</strain>
    </source>
</reference>
<protein>
    <recommendedName>
        <fullName evidence="5">Tetratricopeptide repeat protein</fullName>
    </recommendedName>
</protein>
<feature type="transmembrane region" description="Helical" evidence="2">
    <location>
        <begin position="35"/>
        <end position="55"/>
    </location>
</feature>
<keyword evidence="2" id="KW-0472">Membrane</keyword>
<evidence type="ECO:0000313" key="4">
    <source>
        <dbReference type="Proteomes" id="UP000567795"/>
    </source>
</evidence>
<evidence type="ECO:0008006" key="5">
    <source>
        <dbReference type="Google" id="ProtNLM"/>
    </source>
</evidence>
<proteinExistence type="predicted"/>